<dbReference type="OrthoDB" id="5296742at2"/>
<comment type="caution">
    <text evidence="2">The sequence shown here is derived from an EMBL/GenBank/DDBJ whole genome shotgun (WGS) entry which is preliminary data.</text>
</comment>
<keyword evidence="3" id="KW-1185">Reference proteome</keyword>
<name>A0A4Y9VSC2_9PROT</name>
<evidence type="ECO:0000313" key="3">
    <source>
        <dbReference type="Proteomes" id="UP000297706"/>
    </source>
</evidence>
<dbReference type="InterPro" id="IPR038610">
    <property type="entry name" value="FliK-like_C_sf"/>
</dbReference>
<evidence type="ECO:0000313" key="2">
    <source>
        <dbReference type="EMBL" id="TFW71762.1"/>
    </source>
</evidence>
<feature type="domain" description="Flagellar hook-length control protein-like C-terminal" evidence="1">
    <location>
        <begin position="258"/>
        <end position="320"/>
    </location>
</feature>
<gene>
    <name evidence="2" type="ORF">C3Y98_06665</name>
</gene>
<organism evidence="2 3">
    <name type="scientific">Methylotenera oryzisoli</name>
    <dbReference type="NCBI Taxonomy" id="2080758"/>
    <lineage>
        <taxon>Bacteria</taxon>
        <taxon>Pseudomonadati</taxon>
        <taxon>Pseudomonadota</taxon>
        <taxon>Betaproteobacteria</taxon>
        <taxon>Nitrosomonadales</taxon>
        <taxon>Methylophilaceae</taxon>
        <taxon>Methylotenera</taxon>
    </lineage>
</organism>
<dbReference type="EMBL" id="PQVH01000008">
    <property type="protein sequence ID" value="TFW71762.1"/>
    <property type="molecule type" value="Genomic_DNA"/>
</dbReference>
<dbReference type="InterPro" id="IPR021136">
    <property type="entry name" value="Flagellar_hook_control-like_C"/>
</dbReference>
<dbReference type="AlphaFoldDB" id="A0A4Y9VSC2"/>
<dbReference type="Pfam" id="PF02120">
    <property type="entry name" value="Flg_hook"/>
    <property type="match status" value="1"/>
</dbReference>
<accession>A0A4Y9VSC2</accession>
<dbReference type="RefSeq" id="WP_135277435.1">
    <property type="nucleotide sequence ID" value="NZ_PQVH01000008.1"/>
</dbReference>
<proteinExistence type="predicted"/>
<keyword evidence="2" id="KW-0966">Cell projection</keyword>
<evidence type="ECO:0000259" key="1">
    <source>
        <dbReference type="Pfam" id="PF02120"/>
    </source>
</evidence>
<dbReference type="Gene3D" id="3.30.750.140">
    <property type="match status" value="1"/>
</dbReference>
<protein>
    <submittedName>
        <fullName evidence="2">Flagellar hook-length control protein FliK</fullName>
    </submittedName>
</protein>
<keyword evidence="2" id="KW-0282">Flagellum</keyword>
<keyword evidence="2" id="KW-0969">Cilium</keyword>
<sequence>MLKLPDNLSISPGLAPVGRVIPVLAVDNIGATLQELSARATQFVIGREYAAQVVSKVDDKAYLVKIDNAVLKMELGNTAQAGQSINLRYIKDGPAPTFFFMPQASVPEDGAPELSQAARLIGQYLQEAEKNGVSNKFEATAIVTHAPKDPQMVAQGLRQAISNSGLFYESHLSEMLQGGRSVAAIMQEPQNQHQNLTQIAALTSQQLAVLEQNRINWHGEVWPGQMMDWDVYTEPRGEEGGEQADTQHEGDARPVVSELKLDFPNLGVVAAKLTIINGYVSINLRAEQDSTMDELRSKSRALTQAINNTGLKLDGLIISAYE</sequence>
<reference evidence="2 3" key="1">
    <citation type="submission" date="2018-02" db="EMBL/GenBank/DDBJ databases">
        <title>A novel lanthanide dependent methylotroph, Methylotenera sp. La3113.</title>
        <authorList>
            <person name="Lv H."/>
            <person name="Tani A."/>
        </authorList>
    </citation>
    <scope>NUCLEOTIDE SEQUENCE [LARGE SCALE GENOMIC DNA]</scope>
    <source>
        <strain evidence="2 3">La3113</strain>
    </source>
</reference>
<dbReference type="Proteomes" id="UP000297706">
    <property type="component" value="Unassembled WGS sequence"/>
</dbReference>